<dbReference type="EMBL" id="VSRR010009028">
    <property type="protein sequence ID" value="MPC49673.1"/>
    <property type="molecule type" value="Genomic_DNA"/>
</dbReference>
<dbReference type="Proteomes" id="UP000324222">
    <property type="component" value="Unassembled WGS sequence"/>
</dbReference>
<accession>A0A5B7FXG3</accession>
<reference evidence="2 3" key="1">
    <citation type="submission" date="2019-05" db="EMBL/GenBank/DDBJ databases">
        <title>Another draft genome of Portunus trituberculatus and its Hox gene families provides insights of decapod evolution.</title>
        <authorList>
            <person name="Jeong J.-H."/>
            <person name="Song I."/>
            <person name="Kim S."/>
            <person name="Choi T."/>
            <person name="Kim D."/>
            <person name="Ryu S."/>
            <person name="Kim W."/>
        </authorList>
    </citation>
    <scope>NUCLEOTIDE SEQUENCE [LARGE SCALE GENOMIC DNA]</scope>
    <source>
        <tissue evidence="2">Muscle</tissue>
    </source>
</reference>
<name>A0A5B7FXG3_PORTR</name>
<comment type="caution">
    <text evidence="2">The sequence shown here is derived from an EMBL/GenBank/DDBJ whole genome shotgun (WGS) entry which is preliminary data.</text>
</comment>
<protein>
    <submittedName>
        <fullName evidence="2">Uncharacterized protein</fullName>
    </submittedName>
</protein>
<sequence>MKWSNCTQISSFEHITSLHFILQHPRIHLLMRERPFKSSTTYHEESEDRGDQELQPSSVRVVFSEQDVKGKGSLLCRLPPFVQSVSDPLPLSPM</sequence>
<proteinExistence type="predicted"/>
<organism evidence="2 3">
    <name type="scientific">Portunus trituberculatus</name>
    <name type="common">Swimming crab</name>
    <name type="synonym">Neptunus trituberculatus</name>
    <dbReference type="NCBI Taxonomy" id="210409"/>
    <lineage>
        <taxon>Eukaryota</taxon>
        <taxon>Metazoa</taxon>
        <taxon>Ecdysozoa</taxon>
        <taxon>Arthropoda</taxon>
        <taxon>Crustacea</taxon>
        <taxon>Multicrustacea</taxon>
        <taxon>Malacostraca</taxon>
        <taxon>Eumalacostraca</taxon>
        <taxon>Eucarida</taxon>
        <taxon>Decapoda</taxon>
        <taxon>Pleocyemata</taxon>
        <taxon>Brachyura</taxon>
        <taxon>Eubrachyura</taxon>
        <taxon>Portunoidea</taxon>
        <taxon>Portunidae</taxon>
        <taxon>Portuninae</taxon>
        <taxon>Portunus</taxon>
    </lineage>
</organism>
<gene>
    <name evidence="2" type="ORF">E2C01_043483</name>
</gene>
<evidence type="ECO:0000313" key="2">
    <source>
        <dbReference type="EMBL" id="MPC49673.1"/>
    </source>
</evidence>
<keyword evidence="3" id="KW-1185">Reference proteome</keyword>
<feature type="compositionally biased region" description="Basic and acidic residues" evidence="1">
    <location>
        <begin position="38"/>
        <end position="52"/>
    </location>
</feature>
<evidence type="ECO:0000313" key="3">
    <source>
        <dbReference type="Proteomes" id="UP000324222"/>
    </source>
</evidence>
<dbReference type="AlphaFoldDB" id="A0A5B7FXG3"/>
<evidence type="ECO:0000256" key="1">
    <source>
        <dbReference type="SAM" id="MobiDB-lite"/>
    </source>
</evidence>
<feature type="region of interest" description="Disordered" evidence="1">
    <location>
        <begin position="38"/>
        <end position="57"/>
    </location>
</feature>